<dbReference type="EC" id="2.1.1.296" evidence="1"/>
<dbReference type="GO" id="GO:0005737">
    <property type="term" value="C:cytoplasm"/>
    <property type="evidence" value="ECO:0007669"/>
    <property type="project" value="TreeGrafter"/>
</dbReference>
<feature type="transmembrane region" description="Helical" evidence="8">
    <location>
        <begin position="516"/>
        <end position="538"/>
    </location>
</feature>
<protein>
    <recommendedName>
        <fullName evidence="2">Cap-specific mRNA (nucleoside-2'-O-)-methyltransferase 2</fullName>
        <ecNumber evidence="1">2.1.1.296</ecNumber>
    </recommendedName>
</protein>
<dbReference type="PROSITE" id="PS51614">
    <property type="entry name" value="SAM_MT_ADRIFT"/>
    <property type="match status" value="1"/>
</dbReference>
<feature type="binding site" evidence="7">
    <location>
        <position position="211"/>
    </location>
    <ligand>
        <name>S-adenosyl-L-methionine</name>
        <dbReference type="ChEBI" id="CHEBI:59789"/>
    </ligand>
</feature>
<keyword evidence="4 7" id="KW-0808">Transferase</keyword>
<evidence type="ECO:0000313" key="10">
    <source>
        <dbReference type="EMBL" id="RZC27700.1"/>
    </source>
</evidence>
<dbReference type="Gene3D" id="3.40.50.12760">
    <property type="match status" value="1"/>
</dbReference>
<evidence type="ECO:0000256" key="3">
    <source>
        <dbReference type="ARBA" id="ARBA00022603"/>
    </source>
</evidence>
<comment type="caution">
    <text evidence="10">The sequence shown here is derived from an EMBL/GenBank/DDBJ whole genome shotgun (WGS) entry which is preliminary data.</text>
</comment>
<keyword evidence="8" id="KW-0472">Membrane</keyword>
<keyword evidence="5 7" id="KW-0949">S-adenosyl-L-methionine</keyword>
<comment type="catalytic activity">
    <reaction evidence="6">
        <text>a 5'-end (N(7)-methyl 5'-triphosphoguanosine)-(2'-O-methyl-ribonucleoside)-(ribonucleotide) in mRNA + S-adenosyl-L-methionine = a 5'-end (N(7)-methyl 5'-triphosphoguanosine)-(2'-O-methyl-ribonucleoside)-(2'-O-methyl-ribonucleotide) in mRNA + S-adenosyl-L-homocysteine + H(+)</text>
        <dbReference type="Rhea" id="RHEA:67024"/>
        <dbReference type="Rhea" id="RHEA-COMP:17169"/>
        <dbReference type="Rhea" id="RHEA-COMP:17170"/>
        <dbReference type="ChEBI" id="CHEBI:15378"/>
        <dbReference type="ChEBI" id="CHEBI:57856"/>
        <dbReference type="ChEBI" id="CHEBI:59789"/>
        <dbReference type="ChEBI" id="CHEBI:167612"/>
        <dbReference type="ChEBI" id="CHEBI:167614"/>
        <dbReference type="EC" id="2.1.1.296"/>
    </reaction>
</comment>
<dbReference type="PANTHER" id="PTHR16121">
    <property type="entry name" value="CAP-SPECIFIC MRNA (NUCLEOSIDE-2'-O-)-METHYLTRANSFERASE 1-RELATED"/>
    <property type="match status" value="1"/>
</dbReference>
<sequence length="613" mass="71729">MKRQDLKYLFEKRLEFENNENFELPNEAYTCTKWSISALQTQKVELNKAKSLLNQFELDEWSRHTKNRDPSSYIIRFIRQKFRPELLTQAWCKFYECLNTHCLIPKDAVNSGVFSSLHLCEAPGAFISALNHYMVSQELDVQWNWYANSLNPDYEGNSLLEMIPDDRLLRHTYRNWYFGADFTGNITKYHNHVDLVNNIQQKGKVWLVTADGSVDCSLDPGNQEMHVGYLHYCETLTALALLRNGGNFVLKIFTMFEDSTVCLLYLLNVLFKKVSVFKPASSKSGNSEVYLICIDYKGSRMLQNIWEPLSEPYKNGHFNLSNSMFDLNTIDRSFIDQVIYISSYFKKKQIERITDNIFFFKNMTQEESGKVHRVKVYVANRYIHKYKLKCIPQFRRLVSTLDVSKFLVNDVKKYNFLNGVVQLNVSSLIPSGLSSGVLEIRLGERIAKVESSRFCTKESLSKFSLSNSRSGFLYKYVERIVSETSTVISLGDFSTYYEMQRWVFYKIFYSRKKNFVIVKLPILTNFLVGLIFILMSAYDEVYLYKNGCIFLYDASGKSFNKAKHILELVDKTYQSVNDCQLFPCDIVHIVHPNFLYNNSFFDFIWNYNTFFSM</sequence>
<evidence type="ECO:0000256" key="1">
    <source>
        <dbReference type="ARBA" id="ARBA00012770"/>
    </source>
</evidence>
<dbReference type="InterPro" id="IPR025807">
    <property type="entry name" value="Adrift-typ_MeTrfase"/>
</dbReference>
<dbReference type="OrthoDB" id="429597at2759"/>
<dbReference type="AlphaFoldDB" id="A0A482VGP2"/>
<dbReference type="InterPro" id="IPR002877">
    <property type="entry name" value="RNA_MeTrfase_FtsJ_dom"/>
</dbReference>
<evidence type="ECO:0000313" key="11">
    <source>
        <dbReference type="Proteomes" id="UP000292052"/>
    </source>
</evidence>
<dbReference type="STRING" id="1661398.A0A482VGP2"/>
<dbReference type="InterPro" id="IPR050851">
    <property type="entry name" value="mRNA_Cap_2O-Ribose_MeTrfase"/>
</dbReference>
<keyword evidence="11" id="KW-1185">Reference proteome</keyword>
<dbReference type="Proteomes" id="UP000292052">
    <property type="component" value="Unassembled WGS sequence"/>
</dbReference>
<dbReference type="SUPFAM" id="SSF53335">
    <property type="entry name" value="S-adenosyl-L-methionine-dependent methyltransferases"/>
    <property type="match status" value="1"/>
</dbReference>
<dbReference type="GO" id="GO:0006370">
    <property type="term" value="P:7-methylguanosine mRNA capping"/>
    <property type="evidence" value="ECO:0007669"/>
    <property type="project" value="TreeGrafter"/>
</dbReference>
<proteinExistence type="predicted"/>
<evidence type="ECO:0000256" key="2">
    <source>
        <dbReference type="ARBA" id="ARBA00021134"/>
    </source>
</evidence>
<feature type="binding site" evidence="7">
    <location>
        <position position="124"/>
    </location>
    <ligand>
        <name>S-adenosyl-L-methionine</name>
        <dbReference type="ChEBI" id="CHEBI:59789"/>
    </ligand>
</feature>
<dbReference type="GO" id="GO:0032259">
    <property type="term" value="P:methylation"/>
    <property type="evidence" value="ECO:0007669"/>
    <property type="project" value="UniProtKB-KW"/>
</dbReference>
<evidence type="ECO:0000256" key="7">
    <source>
        <dbReference type="PROSITE-ProRule" id="PRU00946"/>
    </source>
</evidence>
<keyword evidence="8" id="KW-1133">Transmembrane helix</keyword>
<gene>
    <name evidence="10" type="ORF">BDFB_011072</name>
</gene>
<evidence type="ECO:0000256" key="5">
    <source>
        <dbReference type="ARBA" id="ARBA00022691"/>
    </source>
</evidence>
<dbReference type="PANTHER" id="PTHR16121:SF2">
    <property type="entry name" value="CAP-SPECIFIC MRNA (NUCLEOSIDE-2'-O-)-METHYLTRANSFERASE 2"/>
    <property type="match status" value="1"/>
</dbReference>
<dbReference type="GO" id="GO:0120550">
    <property type="term" value="F:methyltransferase cap2 activity"/>
    <property type="evidence" value="ECO:0007669"/>
    <property type="project" value="UniProtKB-EC"/>
</dbReference>
<evidence type="ECO:0000256" key="6">
    <source>
        <dbReference type="ARBA" id="ARBA00049477"/>
    </source>
</evidence>
<keyword evidence="3 7" id="KW-0489">Methyltransferase</keyword>
<keyword evidence="8" id="KW-0812">Transmembrane</keyword>
<evidence type="ECO:0000259" key="9">
    <source>
        <dbReference type="PROSITE" id="PS51614"/>
    </source>
</evidence>
<feature type="binding site" evidence="7">
    <location>
        <position position="143"/>
    </location>
    <ligand>
        <name>S-adenosyl-L-methionine</name>
        <dbReference type="ChEBI" id="CHEBI:59789"/>
    </ligand>
</feature>
<evidence type="ECO:0000256" key="8">
    <source>
        <dbReference type="SAM" id="Phobius"/>
    </source>
</evidence>
<feature type="active site" description="Proton acceptor" evidence="7">
    <location>
        <position position="251"/>
    </location>
</feature>
<dbReference type="GO" id="GO:0004483">
    <property type="term" value="F:methyltransferase cap1 activity"/>
    <property type="evidence" value="ECO:0007669"/>
    <property type="project" value="TreeGrafter"/>
</dbReference>
<evidence type="ECO:0000256" key="4">
    <source>
        <dbReference type="ARBA" id="ARBA00022679"/>
    </source>
</evidence>
<dbReference type="GO" id="GO:0005634">
    <property type="term" value="C:nucleus"/>
    <property type="evidence" value="ECO:0007669"/>
    <property type="project" value="UniProtKB-ARBA"/>
</dbReference>
<dbReference type="Pfam" id="PF01728">
    <property type="entry name" value="FtsJ"/>
    <property type="match status" value="1"/>
</dbReference>
<accession>A0A482VGP2</accession>
<dbReference type="EMBL" id="QDEB01103171">
    <property type="protein sequence ID" value="RZC27700.1"/>
    <property type="molecule type" value="Genomic_DNA"/>
</dbReference>
<feature type="domain" description="Adrift-type SAM-dependent 2'-O-MTase" evidence="9">
    <location>
        <begin position="85"/>
        <end position="298"/>
    </location>
</feature>
<reference evidence="10 11" key="1">
    <citation type="submission" date="2017-03" db="EMBL/GenBank/DDBJ databases">
        <title>Genome of the blue death feigning beetle - Asbolus verrucosus.</title>
        <authorList>
            <person name="Rider S.D."/>
        </authorList>
    </citation>
    <scope>NUCLEOTIDE SEQUENCE [LARGE SCALE GENOMIC DNA]</scope>
    <source>
        <strain evidence="10">Butters</strain>
        <tissue evidence="10">Head and leg muscle</tissue>
    </source>
</reference>
<name>A0A482VGP2_ASBVE</name>
<organism evidence="10 11">
    <name type="scientific">Asbolus verrucosus</name>
    <name type="common">Desert ironclad beetle</name>
    <dbReference type="NCBI Taxonomy" id="1661398"/>
    <lineage>
        <taxon>Eukaryota</taxon>
        <taxon>Metazoa</taxon>
        <taxon>Ecdysozoa</taxon>
        <taxon>Arthropoda</taxon>
        <taxon>Hexapoda</taxon>
        <taxon>Insecta</taxon>
        <taxon>Pterygota</taxon>
        <taxon>Neoptera</taxon>
        <taxon>Endopterygota</taxon>
        <taxon>Coleoptera</taxon>
        <taxon>Polyphaga</taxon>
        <taxon>Cucujiformia</taxon>
        <taxon>Tenebrionidae</taxon>
        <taxon>Pimeliinae</taxon>
        <taxon>Asbolus</taxon>
    </lineage>
</organism>
<dbReference type="InterPro" id="IPR029063">
    <property type="entry name" value="SAM-dependent_MTases_sf"/>
</dbReference>